<keyword evidence="7" id="KW-0539">Nucleus</keyword>
<evidence type="ECO:0000256" key="7">
    <source>
        <dbReference type="ARBA" id="ARBA00023242"/>
    </source>
</evidence>
<keyword evidence="3" id="KW-0808">Transferase</keyword>
<evidence type="ECO:0000256" key="5">
    <source>
        <dbReference type="ARBA" id="ARBA00023015"/>
    </source>
</evidence>
<evidence type="ECO:0000256" key="9">
    <source>
        <dbReference type="ARBA" id="ARBA00047870"/>
    </source>
</evidence>
<reference evidence="10 11" key="1">
    <citation type="submission" date="2023-01" db="EMBL/GenBank/DDBJ databases">
        <title>Analysis of 21 Apiospora genomes using comparative genomics revels a genus with tremendous synthesis potential of carbohydrate active enzymes and secondary metabolites.</title>
        <authorList>
            <person name="Sorensen T."/>
        </authorList>
    </citation>
    <scope>NUCLEOTIDE SEQUENCE [LARGE SCALE GENOMIC DNA]</scope>
    <source>
        <strain evidence="10 11">CBS 20057</strain>
    </source>
</reference>
<evidence type="ECO:0000313" key="10">
    <source>
        <dbReference type="EMBL" id="KAK8013495.1"/>
    </source>
</evidence>
<evidence type="ECO:0000256" key="2">
    <source>
        <dbReference type="ARBA" id="ARBA00022603"/>
    </source>
</evidence>
<evidence type="ECO:0000256" key="3">
    <source>
        <dbReference type="ARBA" id="ARBA00022679"/>
    </source>
</evidence>
<dbReference type="GO" id="GO:0032259">
    <property type="term" value="P:methylation"/>
    <property type="evidence" value="ECO:0007669"/>
    <property type="project" value="UniProtKB-KW"/>
</dbReference>
<protein>
    <submittedName>
        <fullName evidence="10">Methyltransferase LaeA</fullName>
    </submittedName>
</protein>
<comment type="subcellular location">
    <subcellularLocation>
        <location evidence="1">Nucleus</location>
    </subcellularLocation>
</comment>
<evidence type="ECO:0000256" key="8">
    <source>
        <dbReference type="ARBA" id="ARBA00038158"/>
    </source>
</evidence>
<evidence type="ECO:0000313" key="11">
    <source>
        <dbReference type="Proteomes" id="UP001396898"/>
    </source>
</evidence>
<keyword evidence="4" id="KW-0949">S-adenosyl-L-methionine</keyword>
<organism evidence="10 11">
    <name type="scientific">Apiospora marii</name>
    <dbReference type="NCBI Taxonomy" id="335849"/>
    <lineage>
        <taxon>Eukaryota</taxon>
        <taxon>Fungi</taxon>
        <taxon>Dikarya</taxon>
        <taxon>Ascomycota</taxon>
        <taxon>Pezizomycotina</taxon>
        <taxon>Sordariomycetes</taxon>
        <taxon>Xylariomycetidae</taxon>
        <taxon>Amphisphaeriales</taxon>
        <taxon>Apiosporaceae</taxon>
        <taxon>Apiospora</taxon>
    </lineage>
</organism>
<dbReference type="Pfam" id="PF13489">
    <property type="entry name" value="Methyltransf_23"/>
    <property type="match status" value="1"/>
</dbReference>
<dbReference type="Gene3D" id="3.40.50.150">
    <property type="entry name" value="Vaccinia Virus protein VP39"/>
    <property type="match status" value="1"/>
</dbReference>
<dbReference type="SUPFAM" id="SSF53335">
    <property type="entry name" value="S-adenosyl-L-methionine-dependent methyltransferases"/>
    <property type="match status" value="1"/>
</dbReference>
<dbReference type="InterPro" id="IPR029063">
    <property type="entry name" value="SAM-dependent_MTases_sf"/>
</dbReference>
<dbReference type="CDD" id="cd02440">
    <property type="entry name" value="AdoMet_MTases"/>
    <property type="match status" value="1"/>
</dbReference>
<proteinExistence type="inferred from homology"/>
<keyword evidence="2 10" id="KW-0489">Methyltransferase</keyword>
<name>A0ABR1RJN2_9PEZI</name>
<evidence type="ECO:0000256" key="6">
    <source>
        <dbReference type="ARBA" id="ARBA00023163"/>
    </source>
</evidence>
<evidence type="ECO:0000256" key="4">
    <source>
        <dbReference type="ARBA" id="ARBA00022691"/>
    </source>
</evidence>
<accession>A0ABR1RJN2</accession>
<keyword evidence="11" id="KW-1185">Reference proteome</keyword>
<dbReference type="EMBL" id="JAQQWI010000013">
    <property type="protein sequence ID" value="KAK8013495.1"/>
    <property type="molecule type" value="Genomic_DNA"/>
</dbReference>
<dbReference type="PANTHER" id="PTHR43591">
    <property type="entry name" value="METHYLTRANSFERASE"/>
    <property type="match status" value="1"/>
</dbReference>
<dbReference type="Proteomes" id="UP001396898">
    <property type="component" value="Unassembled WGS sequence"/>
</dbReference>
<dbReference type="PANTHER" id="PTHR43591:SF30">
    <property type="entry name" value="PROTEIN-METHIONINE METHYLTRANSFERASE LAEA"/>
    <property type="match status" value="1"/>
</dbReference>
<keyword evidence="6" id="KW-0804">Transcription</keyword>
<dbReference type="GO" id="GO:0008168">
    <property type="term" value="F:methyltransferase activity"/>
    <property type="evidence" value="ECO:0007669"/>
    <property type="project" value="UniProtKB-KW"/>
</dbReference>
<keyword evidence="5" id="KW-0805">Transcription regulation</keyword>
<evidence type="ECO:0000256" key="1">
    <source>
        <dbReference type="ARBA" id="ARBA00004123"/>
    </source>
</evidence>
<comment type="caution">
    <text evidence="10">The sequence shown here is derived from an EMBL/GenBank/DDBJ whole genome shotgun (WGS) entry which is preliminary data.</text>
</comment>
<comment type="catalytic activity">
    <reaction evidence="9">
        <text>L-methionyl-[protein] + S-adenosyl-L-methionine = S-methyl-L-methionyl-[protein] + S-adenosyl-L-homocysteine</text>
        <dbReference type="Rhea" id="RHEA:60560"/>
        <dbReference type="Rhea" id="RHEA-COMP:12313"/>
        <dbReference type="Rhea" id="RHEA-COMP:15592"/>
        <dbReference type="ChEBI" id="CHEBI:16044"/>
        <dbReference type="ChEBI" id="CHEBI:57856"/>
        <dbReference type="ChEBI" id="CHEBI:59789"/>
        <dbReference type="ChEBI" id="CHEBI:142742"/>
    </reaction>
    <physiologicalReaction direction="left-to-right" evidence="9">
        <dbReference type="Rhea" id="RHEA:60561"/>
    </physiologicalReaction>
</comment>
<gene>
    <name evidence="10" type="ORF">PG991_009088</name>
</gene>
<comment type="similarity">
    <text evidence="8">Belongs to the methyltransferase superfamily. LaeA methyltransferase family.</text>
</comment>
<sequence>MANNLVDPPQGARDYIEYSTENGRAYSTKGNYLFPIDEGEQDRLDRFHSFFVQIRQAMGSVRGLHARPIENNAVLRVLDLGCGTGIWCNEMAELYPSAKVIGLDTCLRMQPKLIPPGVSFQGKDITDPNWDLEKGSMDLIHMQLLGGCVANWTTLYQTVFNHLKPGLGVFEHIEIDFRPFSKDGSLPQDAEIYRWTDQLYEAFDTHGKPLWPREDLASTLEELGFVEVEHQQQEIPFHPWPESEDQQDIGRWFNLGMQPAISSMSRAPLMRYGNWRLEDLVLFENRVRLEISTHPKRFSCTM</sequence>